<dbReference type="RefSeq" id="XP_009041261.1">
    <property type="nucleotide sequence ID" value="XM_009043013.1"/>
</dbReference>
<dbReference type="Proteomes" id="UP000002729">
    <property type="component" value="Unassembled WGS sequence"/>
</dbReference>
<dbReference type="InParanoid" id="F0YLI4"/>
<name>F0YLI4_AURAN</name>
<dbReference type="EMBL" id="GL833157">
    <property type="protein sequence ID" value="EGB03983.1"/>
    <property type="molecule type" value="Genomic_DNA"/>
</dbReference>
<feature type="domain" description="SAP" evidence="2">
    <location>
        <begin position="9"/>
        <end position="43"/>
    </location>
</feature>
<organism evidence="5">
    <name type="scientific">Aureococcus anophagefferens</name>
    <name type="common">Harmful bloom alga</name>
    <dbReference type="NCBI Taxonomy" id="44056"/>
    <lineage>
        <taxon>Eukaryota</taxon>
        <taxon>Sar</taxon>
        <taxon>Stramenopiles</taxon>
        <taxon>Ochrophyta</taxon>
        <taxon>Pelagophyceae</taxon>
        <taxon>Pelagomonadales</taxon>
        <taxon>Pelagomonadaceae</taxon>
        <taxon>Aureococcus</taxon>
    </lineage>
</organism>
<dbReference type="InterPro" id="IPR004170">
    <property type="entry name" value="WWE_dom"/>
</dbReference>
<dbReference type="PROSITE" id="PS50800">
    <property type="entry name" value="SAP"/>
    <property type="match status" value="1"/>
</dbReference>
<evidence type="ECO:0000259" key="2">
    <source>
        <dbReference type="PROSITE" id="PS50800"/>
    </source>
</evidence>
<feature type="region of interest" description="Disordered" evidence="1">
    <location>
        <begin position="21"/>
        <end position="118"/>
    </location>
</feature>
<accession>F0YLI4</accession>
<dbReference type="Gene3D" id="1.10.720.30">
    <property type="entry name" value="SAP domain"/>
    <property type="match status" value="1"/>
</dbReference>
<evidence type="ECO:0008006" key="6">
    <source>
        <dbReference type="Google" id="ProtNLM"/>
    </source>
</evidence>
<evidence type="ECO:0000259" key="3">
    <source>
        <dbReference type="PROSITE" id="PS50918"/>
    </source>
</evidence>
<dbReference type="GeneID" id="20226294"/>
<dbReference type="SUPFAM" id="SSF68906">
    <property type="entry name" value="SAP domain"/>
    <property type="match status" value="1"/>
</dbReference>
<evidence type="ECO:0000313" key="5">
    <source>
        <dbReference type="Proteomes" id="UP000002729"/>
    </source>
</evidence>
<dbReference type="InterPro" id="IPR003034">
    <property type="entry name" value="SAP_dom"/>
</dbReference>
<dbReference type="InterPro" id="IPR036361">
    <property type="entry name" value="SAP_dom_sf"/>
</dbReference>
<dbReference type="AlphaFoldDB" id="F0YLI4"/>
<dbReference type="InterPro" id="IPR037197">
    <property type="entry name" value="WWE_dom_sf"/>
</dbReference>
<dbReference type="PROSITE" id="PS50918">
    <property type="entry name" value="WWE"/>
    <property type="match status" value="1"/>
</dbReference>
<keyword evidence="5" id="KW-1185">Reference proteome</keyword>
<evidence type="ECO:0000313" key="4">
    <source>
        <dbReference type="EMBL" id="EGB03983.1"/>
    </source>
</evidence>
<dbReference type="Gene3D" id="3.30.720.50">
    <property type="match status" value="1"/>
</dbReference>
<dbReference type="Pfam" id="PF02825">
    <property type="entry name" value="WWE"/>
    <property type="match status" value="1"/>
</dbReference>
<proteinExistence type="predicted"/>
<dbReference type="OrthoDB" id="205004at2759"/>
<feature type="compositionally biased region" description="Low complexity" evidence="1">
    <location>
        <begin position="41"/>
        <end position="82"/>
    </location>
</feature>
<dbReference type="SUPFAM" id="SSF117839">
    <property type="entry name" value="WWE domain"/>
    <property type="match status" value="1"/>
</dbReference>
<dbReference type="KEGG" id="aaf:AURANDRAFT_67539"/>
<dbReference type="Pfam" id="PF02037">
    <property type="entry name" value="SAP"/>
    <property type="match status" value="1"/>
</dbReference>
<feature type="domain" description="WWE" evidence="3">
    <location>
        <begin position="186"/>
        <end position="262"/>
    </location>
</feature>
<sequence length="264" mass="26920">MSAPTRDELLGLTVPALKERCRQSGRPCSGRKGELVDALLRPAPGAAPRKRPAAGAAAGAAPRKRPAAGAAAGAAAPKKAAPGPGGRDEAARHFAALSRRAPSRKEIESTEPGGAPTVVERTLPSFFDYYPRARRAHDALAGDGPARLALLRACARVVETGDAAAMGALVAAALPPDAGDAAAPIDVDAGAGAPPAAFRWQVDGGDAGWLDFDAASNAAAEDARRRGAGSAAFTSPYGSYDLNLEFMVQINRATGTARPVRYVP</sequence>
<protein>
    <recommendedName>
        <fullName evidence="6">SAP domain-containing protein</fullName>
    </recommendedName>
</protein>
<gene>
    <name evidence="4" type="ORF">AURANDRAFT_67539</name>
</gene>
<dbReference type="OMA" id="GGDTHEH"/>
<evidence type="ECO:0000256" key="1">
    <source>
        <dbReference type="SAM" id="MobiDB-lite"/>
    </source>
</evidence>
<reference evidence="4 5" key="1">
    <citation type="journal article" date="2011" name="Proc. Natl. Acad. Sci. U.S.A.">
        <title>Niche of harmful alga Aureococcus anophagefferens revealed through ecogenomics.</title>
        <authorList>
            <person name="Gobler C.J."/>
            <person name="Berry D.L."/>
            <person name="Dyhrman S.T."/>
            <person name="Wilhelm S.W."/>
            <person name="Salamov A."/>
            <person name="Lobanov A.V."/>
            <person name="Zhang Y."/>
            <person name="Collier J.L."/>
            <person name="Wurch L.L."/>
            <person name="Kustka A.B."/>
            <person name="Dill B.D."/>
            <person name="Shah M."/>
            <person name="VerBerkmoes N.C."/>
            <person name="Kuo A."/>
            <person name="Terry A."/>
            <person name="Pangilinan J."/>
            <person name="Lindquist E.A."/>
            <person name="Lucas S."/>
            <person name="Paulsen I.T."/>
            <person name="Hattenrath-Lehmann T.K."/>
            <person name="Talmage S.C."/>
            <person name="Walker E.A."/>
            <person name="Koch F."/>
            <person name="Burson A.M."/>
            <person name="Marcoval M.A."/>
            <person name="Tang Y.Z."/>
            <person name="Lecleir G.R."/>
            <person name="Coyne K.J."/>
            <person name="Berg G.M."/>
            <person name="Bertrand E.M."/>
            <person name="Saito M.A."/>
            <person name="Gladyshev V.N."/>
            <person name="Grigoriev I.V."/>
        </authorList>
    </citation>
    <scope>NUCLEOTIDE SEQUENCE [LARGE SCALE GENOMIC DNA]</scope>
    <source>
        <strain evidence="5">CCMP 1984</strain>
    </source>
</reference>